<evidence type="ECO:0000313" key="3">
    <source>
        <dbReference type="Proteomes" id="UP000516437"/>
    </source>
</evidence>
<feature type="region of interest" description="Disordered" evidence="1">
    <location>
        <begin position="305"/>
        <end position="332"/>
    </location>
</feature>
<dbReference type="PANTHER" id="PTHR14296">
    <property type="entry name" value="REMODELING AND SPACING FACTOR 1"/>
    <property type="match status" value="1"/>
</dbReference>
<evidence type="ECO:0000256" key="1">
    <source>
        <dbReference type="SAM" id="MobiDB-lite"/>
    </source>
</evidence>
<dbReference type="EMBL" id="RXIC02000026">
    <property type="protein sequence ID" value="KAB1204518.1"/>
    <property type="molecule type" value="Genomic_DNA"/>
</dbReference>
<organism evidence="2 3">
    <name type="scientific">Morella rubra</name>
    <name type="common">Chinese bayberry</name>
    <dbReference type="NCBI Taxonomy" id="262757"/>
    <lineage>
        <taxon>Eukaryota</taxon>
        <taxon>Viridiplantae</taxon>
        <taxon>Streptophyta</taxon>
        <taxon>Embryophyta</taxon>
        <taxon>Tracheophyta</taxon>
        <taxon>Spermatophyta</taxon>
        <taxon>Magnoliopsida</taxon>
        <taxon>eudicotyledons</taxon>
        <taxon>Gunneridae</taxon>
        <taxon>Pentapetalae</taxon>
        <taxon>rosids</taxon>
        <taxon>fabids</taxon>
        <taxon>Fagales</taxon>
        <taxon>Myricaceae</taxon>
        <taxon>Morella</taxon>
    </lineage>
</organism>
<protein>
    <recommendedName>
        <fullName evidence="4">DDT domain-containing protein DDR4</fullName>
    </recommendedName>
</protein>
<proteinExistence type="predicted"/>
<accession>A0A6A1UXJ1</accession>
<keyword evidence="3" id="KW-1185">Reference proteome</keyword>
<evidence type="ECO:0008006" key="4">
    <source>
        <dbReference type="Google" id="ProtNLM"/>
    </source>
</evidence>
<gene>
    <name evidence="2" type="ORF">CJ030_MR8G021830</name>
</gene>
<name>A0A6A1UXJ1_9ROSI</name>
<dbReference type="GO" id="GO:0006355">
    <property type="term" value="P:regulation of DNA-templated transcription"/>
    <property type="evidence" value="ECO:0007669"/>
    <property type="project" value="InterPro"/>
</dbReference>
<comment type="caution">
    <text evidence="2">The sequence shown here is derived from an EMBL/GenBank/DDBJ whole genome shotgun (WGS) entry which is preliminary data.</text>
</comment>
<evidence type="ECO:0000313" key="2">
    <source>
        <dbReference type="EMBL" id="KAB1204518.1"/>
    </source>
</evidence>
<dbReference type="PANTHER" id="PTHR14296:SF12">
    <property type="entry name" value="DDT DOMAIN-CONTAINING PROTEIN DDR4 ISOFORM X1"/>
    <property type="match status" value="1"/>
</dbReference>
<dbReference type="GO" id="GO:0031213">
    <property type="term" value="C:RSF complex"/>
    <property type="evidence" value="ECO:0007669"/>
    <property type="project" value="InterPro"/>
</dbReference>
<sequence>MTGCRGTLPLATSEAPGQEMRSVAKEGSAEEPVVVLDESHFESEVAKLRGRWELASVLNFLSVFEPVIGSNLKLSAEEIETALIKPNSSVAQLHIALLKGIPPVNKTLNGSDAWVTALCKKLAIWWSWVAEGDIPLIAAKGEEICQYKELDSTKRLLILNALCEVRAVQDDTLSYINEALKQGNQISCFRKDRIGGDGNGTSYWYDGNKTIGHRLYREIYIFQSKRNSKGKSFSIPPAISSQWETLATTLEEFRKVAEELSSSKVVAEVDVGKKIENEAIPVLEKLQKNKERQLKRKLRQEMALNDCRNPQGAGVSRSCRTRRPVSYTFGAS</sequence>
<dbReference type="InterPro" id="IPR028938">
    <property type="entry name" value="Rsf1-like"/>
</dbReference>
<dbReference type="OrthoDB" id="303107at2759"/>
<dbReference type="Proteomes" id="UP000516437">
    <property type="component" value="Chromosome 8"/>
</dbReference>
<reference evidence="2 3" key="1">
    <citation type="journal article" date="2019" name="Plant Biotechnol. J.">
        <title>The red bayberry genome and genetic basis of sex determination.</title>
        <authorList>
            <person name="Jia H.M."/>
            <person name="Jia H.J."/>
            <person name="Cai Q.L."/>
            <person name="Wang Y."/>
            <person name="Zhao H.B."/>
            <person name="Yang W.F."/>
            <person name="Wang G.Y."/>
            <person name="Li Y.H."/>
            <person name="Zhan D.L."/>
            <person name="Shen Y.T."/>
            <person name="Niu Q.F."/>
            <person name="Chang L."/>
            <person name="Qiu J."/>
            <person name="Zhao L."/>
            <person name="Xie H.B."/>
            <person name="Fu W.Y."/>
            <person name="Jin J."/>
            <person name="Li X.W."/>
            <person name="Jiao Y."/>
            <person name="Zhou C.C."/>
            <person name="Tu T."/>
            <person name="Chai C.Y."/>
            <person name="Gao J.L."/>
            <person name="Fan L.J."/>
            <person name="van de Weg E."/>
            <person name="Wang J.Y."/>
            <person name="Gao Z.S."/>
        </authorList>
    </citation>
    <scope>NUCLEOTIDE SEQUENCE [LARGE SCALE GENOMIC DNA]</scope>
    <source>
        <tissue evidence="2">Leaves</tissue>
    </source>
</reference>
<dbReference type="AlphaFoldDB" id="A0A6A1UXJ1"/>